<evidence type="ECO:0000313" key="3">
    <source>
        <dbReference type="EMBL" id="GCD09273.1"/>
    </source>
</evidence>
<feature type="transmembrane region" description="Helical" evidence="1">
    <location>
        <begin position="98"/>
        <end position="123"/>
    </location>
</feature>
<evidence type="ECO:0000259" key="2">
    <source>
        <dbReference type="Pfam" id="PF02517"/>
    </source>
</evidence>
<name>A0A401UI94_9CLOT</name>
<feature type="transmembrane region" description="Helical" evidence="1">
    <location>
        <begin position="129"/>
        <end position="149"/>
    </location>
</feature>
<protein>
    <submittedName>
        <fullName evidence="3">Protease</fullName>
    </submittedName>
</protein>
<feature type="transmembrane region" description="Helical" evidence="1">
    <location>
        <begin position="58"/>
        <end position="78"/>
    </location>
</feature>
<dbReference type="InterPro" id="IPR003675">
    <property type="entry name" value="Rce1/LyrA-like_dom"/>
</dbReference>
<keyword evidence="1" id="KW-0812">Transmembrane</keyword>
<feature type="transmembrane region" description="Helical" evidence="1">
    <location>
        <begin position="234"/>
        <end position="251"/>
    </location>
</feature>
<dbReference type="Proteomes" id="UP000287872">
    <property type="component" value="Unassembled WGS sequence"/>
</dbReference>
<dbReference type="RefSeq" id="WP_124998526.1">
    <property type="nucleotide sequence ID" value="NZ_BHYK01000004.1"/>
</dbReference>
<feature type="transmembrane region" description="Helical" evidence="1">
    <location>
        <begin position="21"/>
        <end position="46"/>
    </location>
</feature>
<organism evidence="3 4">
    <name type="scientific">Clostridium tagluense</name>
    <dbReference type="NCBI Taxonomy" id="360422"/>
    <lineage>
        <taxon>Bacteria</taxon>
        <taxon>Bacillati</taxon>
        <taxon>Bacillota</taxon>
        <taxon>Clostridia</taxon>
        <taxon>Eubacteriales</taxon>
        <taxon>Clostridiaceae</taxon>
        <taxon>Clostridium</taxon>
    </lineage>
</organism>
<proteinExistence type="predicted"/>
<feature type="transmembrane region" description="Helical" evidence="1">
    <location>
        <begin position="170"/>
        <end position="189"/>
    </location>
</feature>
<reference evidence="3 4" key="1">
    <citation type="submission" date="2018-11" db="EMBL/GenBank/DDBJ databases">
        <title>Genome sequencing and assembly of Clostridium tagluense strain A121.</title>
        <authorList>
            <person name="Murakami T."/>
            <person name="Segawa T."/>
            <person name="Shcherbakova V.A."/>
            <person name="Mori H."/>
            <person name="Yoshimura Y."/>
        </authorList>
    </citation>
    <scope>NUCLEOTIDE SEQUENCE [LARGE SCALE GENOMIC DNA]</scope>
    <source>
        <strain evidence="3 4">A121</strain>
    </source>
</reference>
<dbReference type="GO" id="GO:0004175">
    <property type="term" value="F:endopeptidase activity"/>
    <property type="evidence" value="ECO:0007669"/>
    <property type="project" value="UniProtKB-ARBA"/>
</dbReference>
<gene>
    <name evidence="3" type="ORF">Ctaglu_08960</name>
</gene>
<keyword evidence="1" id="KW-1133">Transmembrane helix</keyword>
<evidence type="ECO:0000313" key="4">
    <source>
        <dbReference type="Proteomes" id="UP000287872"/>
    </source>
</evidence>
<dbReference type="GO" id="GO:0006508">
    <property type="term" value="P:proteolysis"/>
    <property type="evidence" value="ECO:0007669"/>
    <property type="project" value="UniProtKB-KW"/>
</dbReference>
<sequence>MFSNETGLFKQTKAAKFLPHIILAPILAIIFMIVGQLIGVIMFSLLSPLVHDSIAKSLFYLSFTFLFISLLVFAWVKFIEKRDISSLGFCKENFIKKYLLGFVFGFIMFTAVIVLLSITGHVVVDKNPVIPVGISALSSIFIILPGWIIQSGTEEVVTRGWLMNVIGARYNVPIGLFVSSSLFGLLHIFNQNVSIIAIMNIILVGIFFGLYVIRTHNLWGACGLHCAWNWAQGNIFGLEVSGSSLGTGSLLKLNLTGAQWFTGGAFGPEAGFATTIILLMGIVIVFVMLKKKSSL</sequence>
<feature type="transmembrane region" description="Helical" evidence="1">
    <location>
        <begin position="195"/>
        <end position="213"/>
    </location>
</feature>
<keyword evidence="3" id="KW-0378">Hydrolase</keyword>
<keyword evidence="3" id="KW-0645">Protease</keyword>
<feature type="domain" description="CAAX prenyl protease 2/Lysostaphin resistance protein A-like" evidence="2">
    <location>
        <begin position="138"/>
        <end position="230"/>
    </location>
</feature>
<dbReference type="AlphaFoldDB" id="A0A401UI94"/>
<keyword evidence="4" id="KW-1185">Reference proteome</keyword>
<dbReference type="EMBL" id="BHYK01000004">
    <property type="protein sequence ID" value="GCD09273.1"/>
    <property type="molecule type" value="Genomic_DNA"/>
</dbReference>
<keyword evidence="1" id="KW-0472">Membrane</keyword>
<dbReference type="Pfam" id="PF02517">
    <property type="entry name" value="Rce1-like"/>
    <property type="match status" value="1"/>
</dbReference>
<evidence type="ECO:0000256" key="1">
    <source>
        <dbReference type="SAM" id="Phobius"/>
    </source>
</evidence>
<dbReference type="PANTHER" id="PTHR39430:SF1">
    <property type="entry name" value="PROTEASE"/>
    <property type="match status" value="1"/>
</dbReference>
<dbReference type="PANTHER" id="PTHR39430">
    <property type="entry name" value="MEMBRANE-ASSOCIATED PROTEASE-RELATED"/>
    <property type="match status" value="1"/>
</dbReference>
<comment type="caution">
    <text evidence="3">The sequence shown here is derived from an EMBL/GenBank/DDBJ whole genome shotgun (WGS) entry which is preliminary data.</text>
</comment>
<dbReference type="OrthoDB" id="324900at2"/>
<dbReference type="GO" id="GO:0080120">
    <property type="term" value="P:CAAX-box protein maturation"/>
    <property type="evidence" value="ECO:0007669"/>
    <property type="project" value="UniProtKB-ARBA"/>
</dbReference>
<feature type="transmembrane region" description="Helical" evidence="1">
    <location>
        <begin position="271"/>
        <end position="289"/>
    </location>
</feature>
<accession>A0A401UI94</accession>